<keyword evidence="1" id="KW-1133">Transmembrane helix</keyword>
<dbReference type="AlphaFoldDB" id="A0AA48HKU3"/>
<dbReference type="PANTHER" id="PTHR36573">
    <property type="entry name" value="INTERMEMBRANE PHOSPHOLIPID TRANSPORT SYSTEM BINDING PROTEIN MLAC"/>
    <property type="match status" value="1"/>
</dbReference>
<dbReference type="RefSeq" id="WP_338293065.1">
    <property type="nucleotide sequence ID" value="NZ_AP027272.1"/>
</dbReference>
<keyword evidence="1" id="KW-0472">Membrane</keyword>
<reference evidence="2" key="1">
    <citation type="submission" date="2023-01" db="EMBL/GenBank/DDBJ databases">
        <title>Complete genome sequence of Planctobacterium marinum strain Dej080120_11.</title>
        <authorList>
            <person name="Ueki S."/>
            <person name="Maruyama F."/>
        </authorList>
    </citation>
    <scope>NUCLEOTIDE SEQUENCE</scope>
    <source>
        <strain evidence="2">Dej080120_11</strain>
    </source>
</reference>
<protein>
    <submittedName>
        <fullName evidence="2">Signal peptidase</fullName>
    </submittedName>
</protein>
<dbReference type="InterPro" id="IPR042245">
    <property type="entry name" value="Tgt2/MlaC_sf"/>
</dbReference>
<sequence length="214" mass="23997">MIKKLERGTQNEYFRPGVLVFAMICIAMILEGQAKAEPVNPGVFIEKVANDTFAAIRQLRKENNADPKAFEEIIQQTLLPHVDHVYSGLLILGSSANSSAKQDIQAYLDVFKGYIKITYASSLNYYQDQTVVFEPVKHEKDKDKVAVNAIVKDKGKPDIQMQFKLRLDKSGDWKAYDLIVEGVSLVQSKRAEFAPIIRQQGLPGLTALLAKKLQ</sequence>
<dbReference type="PIRSF" id="PIRSF004649">
    <property type="entry name" value="MlaC"/>
    <property type="match status" value="1"/>
</dbReference>
<evidence type="ECO:0000256" key="1">
    <source>
        <dbReference type="SAM" id="Phobius"/>
    </source>
</evidence>
<keyword evidence="1" id="KW-0812">Transmembrane</keyword>
<dbReference type="Proteomes" id="UP001333710">
    <property type="component" value="Chromosome"/>
</dbReference>
<gene>
    <name evidence="2" type="ORF">MACH26_25950</name>
</gene>
<dbReference type="KEGG" id="pmaw:MACH26_25950"/>
<dbReference type="InterPro" id="IPR008869">
    <property type="entry name" value="MlaC/ttg2D"/>
</dbReference>
<keyword evidence="3" id="KW-1185">Reference proteome</keyword>
<evidence type="ECO:0000313" key="3">
    <source>
        <dbReference type="Proteomes" id="UP001333710"/>
    </source>
</evidence>
<dbReference type="Gene3D" id="3.10.450.710">
    <property type="entry name" value="Tgt2/MlaC"/>
    <property type="match status" value="1"/>
</dbReference>
<feature type="transmembrane region" description="Helical" evidence="1">
    <location>
        <begin position="12"/>
        <end position="30"/>
    </location>
</feature>
<evidence type="ECO:0000313" key="2">
    <source>
        <dbReference type="EMBL" id="BDX07074.1"/>
    </source>
</evidence>
<dbReference type="PANTHER" id="PTHR36573:SF1">
    <property type="entry name" value="INTERMEMBRANE PHOSPHOLIPID TRANSPORT SYSTEM BINDING PROTEIN MLAC"/>
    <property type="match status" value="1"/>
</dbReference>
<dbReference type="EMBL" id="AP027272">
    <property type="protein sequence ID" value="BDX07074.1"/>
    <property type="molecule type" value="Genomic_DNA"/>
</dbReference>
<name>A0AA48HKU3_9ALTE</name>
<proteinExistence type="predicted"/>
<organism evidence="2 3">
    <name type="scientific">Planctobacterium marinum</name>
    <dbReference type="NCBI Taxonomy" id="1631968"/>
    <lineage>
        <taxon>Bacteria</taxon>
        <taxon>Pseudomonadati</taxon>
        <taxon>Pseudomonadota</taxon>
        <taxon>Gammaproteobacteria</taxon>
        <taxon>Alteromonadales</taxon>
        <taxon>Alteromonadaceae</taxon>
        <taxon>Planctobacterium</taxon>
    </lineage>
</organism>
<accession>A0AA48HKU3</accession>
<dbReference type="Pfam" id="PF05494">
    <property type="entry name" value="MlaC"/>
    <property type="match status" value="1"/>
</dbReference>